<name>A0ABX1RWK6_9FLAO</name>
<dbReference type="RefSeq" id="WP_169670281.1">
    <property type="nucleotide sequence ID" value="NZ_JABBHF010000002.1"/>
</dbReference>
<organism evidence="1 2">
    <name type="scientific">Flavivirga algicola</name>
    <dbReference type="NCBI Taxonomy" id="2729136"/>
    <lineage>
        <taxon>Bacteria</taxon>
        <taxon>Pseudomonadati</taxon>
        <taxon>Bacteroidota</taxon>
        <taxon>Flavobacteriia</taxon>
        <taxon>Flavobacteriales</taxon>
        <taxon>Flavobacteriaceae</taxon>
        <taxon>Flavivirga</taxon>
    </lineage>
</organism>
<dbReference type="Proteomes" id="UP000746690">
    <property type="component" value="Unassembled WGS sequence"/>
</dbReference>
<reference evidence="1 2" key="1">
    <citation type="submission" date="2020-04" db="EMBL/GenBank/DDBJ databases">
        <title>A Flavivirga sp. nov.</title>
        <authorList>
            <person name="Sun X."/>
        </authorList>
    </citation>
    <scope>NUCLEOTIDE SEQUENCE [LARGE SCALE GENOMIC DNA]</scope>
    <source>
        <strain evidence="1 2">Y03</strain>
    </source>
</reference>
<sequence length="231" mass="26412">MRLGTLGLLLVLGFSTELFSNLWGLLIGNGYVIPNQSSVFTFKATKMNEGSGDYWLYGQDRNNYYTTLVKDHLEPYTYISKYETESILGFDKINYNTWWNPKIPCNDLLSTYAKKPIGLEFIKCERLEKGQTIAKAIYRVSGEQSKEIEDFLIKNYGMGNLKWVCCGWETSGKYGGFEHSEFKKIDSYCSATIDMYASGEVEGKNDPTEIKLETDRNKIDYFTVVVTLVIV</sequence>
<accession>A0ABX1RWK6</accession>
<keyword evidence="2" id="KW-1185">Reference proteome</keyword>
<dbReference type="InterPro" id="IPR032537">
    <property type="entry name" value="DUF4952"/>
</dbReference>
<evidence type="ECO:0000313" key="2">
    <source>
        <dbReference type="Proteomes" id="UP000746690"/>
    </source>
</evidence>
<evidence type="ECO:0000313" key="1">
    <source>
        <dbReference type="EMBL" id="NMH86599.1"/>
    </source>
</evidence>
<gene>
    <name evidence="1" type="ORF">HHX25_03725</name>
</gene>
<comment type="caution">
    <text evidence="1">The sequence shown here is derived from an EMBL/GenBank/DDBJ whole genome shotgun (WGS) entry which is preliminary data.</text>
</comment>
<protein>
    <submittedName>
        <fullName evidence="1">DUF4952 domain-containing protein</fullName>
    </submittedName>
</protein>
<dbReference type="Pfam" id="PF16310">
    <property type="entry name" value="DUF4952"/>
    <property type="match status" value="1"/>
</dbReference>
<proteinExistence type="predicted"/>
<dbReference type="EMBL" id="JABBHF010000002">
    <property type="protein sequence ID" value="NMH86599.1"/>
    <property type="molecule type" value="Genomic_DNA"/>
</dbReference>